<accession>A0ABR9ZPD3</accession>
<evidence type="ECO:0000259" key="1">
    <source>
        <dbReference type="Pfam" id="PF00144"/>
    </source>
</evidence>
<dbReference type="PANTHER" id="PTHR46825">
    <property type="entry name" value="D-ALANYL-D-ALANINE-CARBOXYPEPTIDASE/ENDOPEPTIDASE AMPH"/>
    <property type="match status" value="1"/>
</dbReference>
<keyword evidence="2" id="KW-0378">Hydrolase</keyword>
<dbReference type="InterPro" id="IPR001466">
    <property type="entry name" value="Beta-lactam-related"/>
</dbReference>
<dbReference type="Gene3D" id="3.40.710.10">
    <property type="entry name" value="DD-peptidase/beta-lactamase superfamily"/>
    <property type="match status" value="1"/>
</dbReference>
<reference evidence="2 3" key="1">
    <citation type="submission" date="2020-11" db="EMBL/GenBank/DDBJ databases">
        <title>Fusibacter basophilias sp. nov.</title>
        <authorList>
            <person name="Qiu D."/>
        </authorList>
    </citation>
    <scope>NUCLEOTIDE SEQUENCE [LARGE SCALE GENOMIC DNA]</scope>
    <source>
        <strain evidence="2 3">Q10-2</strain>
    </source>
</reference>
<dbReference type="RefSeq" id="WP_194700565.1">
    <property type="nucleotide sequence ID" value="NZ_JADKNH010000002.1"/>
</dbReference>
<keyword evidence="3" id="KW-1185">Reference proteome</keyword>
<name>A0ABR9ZPD3_9FIRM</name>
<dbReference type="Pfam" id="PF00144">
    <property type="entry name" value="Beta-lactamase"/>
    <property type="match status" value="1"/>
</dbReference>
<evidence type="ECO:0000313" key="3">
    <source>
        <dbReference type="Proteomes" id="UP000614200"/>
    </source>
</evidence>
<organism evidence="2 3">
    <name type="scientific">Fusibacter ferrireducens</name>
    <dbReference type="NCBI Taxonomy" id="2785058"/>
    <lineage>
        <taxon>Bacteria</taxon>
        <taxon>Bacillati</taxon>
        <taxon>Bacillota</taxon>
        <taxon>Clostridia</taxon>
        <taxon>Eubacteriales</taxon>
        <taxon>Eubacteriales Family XII. Incertae Sedis</taxon>
        <taxon>Fusibacter</taxon>
    </lineage>
</organism>
<dbReference type="SUPFAM" id="SSF56601">
    <property type="entry name" value="beta-lactamase/transpeptidase-like"/>
    <property type="match status" value="1"/>
</dbReference>
<dbReference type="InterPro" id="IPR012338">
    <property type="entry name" value="Beta-lactam/transpept-like"/>
</dbReference>
<protein>
    <submittedName>
        <fullName evidence="2">Serine hydrolase</fullName>
    </submittedName>
</protein>
<sequence length="502" mass="56902">MLQMNEIPASSEMESNEIASEVDMKSLKALLDKAQERFQIPAYSVTLYKEGTYTHLSYGYRDLDGQIETDHNTLYAIGSCTKSLTVGALCTLIDKGMLSLEDRVRDYIPEFEMADYYVTDHLTVRDILCHRSGLGGHDFSWYSRLDTLTEKEVIEMFRYLPLTQPFRYKWQYSNHMYALAGYLIERVSGETWRDVLRKNILMPLGIDRVALSTSDAISDDNCAIPYILNEESDRIDAVAHADIGVMGSAGCIYMSSADLAKWDALLLNGGVYEGKQIISKALCDQMMSPQMYRDNAIIEPLKDFTQNRAYGLGLEMEIFRGRRMVYHSGHIDGFSAHQTIVPEEDIACSVLTNLGDHSGATIMSYMIVEYCLGGGEDWLEKISTFLDGVTKQQLEMIEQAKHSKPDNAPCPVELKRAEGTYRHPGYGTMEIQADLDKLVIQFGTHTFSAVHYAHQHFFLEPTNLTPNTYIETNLDIDIQGNVIAFEITFEGIKESKIRFERQ</sequence>
<comment type="caution">
    <text evidence="2">The sequence shown here is derived from an EMBL/GenBank/DDBJ whole genome shotgun (WGS) entry which is preliminary data.</text>
</comment>
<dbReference type="InterPro" id="IPR050491">
    <property type="entry name" value="AmpC-like"/>
</dbReference>
<proteinExistence type="predicted"/>
<gene>
    <name evidence="2" type="ORF">ISU02_04355</name>
</gene>
<dbReference type="Gene3D" id="2.40.128.600">
    <property type="match status" value="1"/>
</dbReference>
<dbReference type="GO" id="GO:0016787">
    <property type="term" value="F:hydrolase activity"/>
    <property type="evidence" value="ECO:0007669"/>
    <property type="project" value="UniProtKB-KW"/>
</dbReference>
<feature type="domain" description="Beta-lactamase-related" evidence="1">
    <location>
        <begin position="28"/>
        <end position="355"/>
    </location>
</feature>
<dbReference type="PANTHER" id="PTHR46825:SF15">
    <property type="entry name" value="BETA-LACTAMASE-RELATED DOMAIN-CONTAINING PROTEIN"/>
    <property type="match status" value="1"/>
</dbReference>
<dbReference type="EMBL" id="JADKNH010000002">
    <property type="protein sequence ID" value="MBF4692332.1"/>
    <property type="molecule type" value="Genomic_DNA"/>
</dbReference>
<dbReference type="Proteomes" id="UP000614200">
    <property type="component" value="Unassembled WGS sequence"/>
</dbReference>
<evidence type="ECO:0000313" key="2">
    <source>
        <dbReference type="EMBL" id="MBF4692332.1"/>
    </source>
</evidence>